<dbReference type="AlphaFoldDB" id="A0A318JMH4"/>
<evidence type="ECO:0000313" key="2">
    <source>
        <dbReference type="Proteomes" id="UP000247569"/>
    </source>
</evidence>
<dbReference type="Proteomes" id="UP000247569">
    <property type="component" value="Unassembled WGS sequence"/>
</dbReference>
<proteinExistence type="predicted"/>
<name>A0A318JMH4_9NOCA</name>
<sequence length="164" mass="17874">MTLQLWHSATRPVQVVTDDDESQYDFGQHGGGPLRLRPSRPGAGGTMSIQLVSHRSMSSDSTDVSAVSVGDDKWVVEHLRGRTLTTGQALAAIHLAETLPLPRPASDDDPLWGEVIGWLDDLGLGRAPLAVADVLEVPCLLAPLPVGRGQHLSHRRRFPRWLVR</sequence>
<gene>
    <name evidence="1" type="ORF">DFR70_12693</name>
</gene>
<comment type="caution">
    <text evidence="1">The sequence shown here is derived from an EMBL/GenBank/DDBJ whole genome shotgun (WGS) entry which is preliminary data.</text>
</comment>
<organism evidence="1 2">
    <name type="scientific">Nocardia tenerifensis</name>
    <dbReference type="NCBI Taxonomy" id="228006"/>
    <lineage>
        <taxon>Bacteria</taxon>
        <taxon>Bacillati</taxon>
        <taxon>Actinomycetota</taxon>
        <taxon>Actinomycetes</taxon>
        <taxon>Mycobacteriales</taxon>
        <taxon>Nocardiaceae</taxon>
        <taxon>Nocardia</taxon>
    </lineage>
</organism>
<accession>A0A318JMH4</accession>
<evidence type="ECO:0000313" key="1">
    <source>
        <dbReference type="EMBL" id="PXX53972.1"/>
    </source>
</evidence>
<keyword evidence="2" id="KW-1185">Reference proteome</keyword>
<reference evidence="1 2" key="1">
    <citation type="submission" date="2018-05" db="EMBL/GenBank/DDBJ databases">
        <title>Genomic Encyclopedia of Type Strains, Phase IV (KMG-IV): sequencing the most valuable type-strain genomes for metagenomic binning, comparative biology and taxonomic classification.</title>
        <authorList>
            <person name="Goeker M."/>
        </authorList>
    </citation>
    <scope>NUCLEOTIDE SEQUENCE [LARGE SCALE GENOMIC DNA]</scope>
    <source>
        <strain evidence="1 2">DSM 44704</strain>
    </source>
</reference>
<dbReference type="EMBL" id="QJKF01000026">
    <property type="protein sequence ID" value="PXX53972.1"/>
    <property type="molecule type" value="Genomic_DNA"/>
</dbReference>
<protein>
    <submittedName>
        <fullName evidence="1">Uncharacterized protein</fullName>
    </submittedName>
</protein>